<name>T1GD61_MEGSC</name>
<protein>
    <submittedName>
        <fullName evidence="2">Uncharacterized protein</fullName>
    </submittedName>
</protein>
<proteinExistence type="predicted"/>
<dbReference type="EnsemblMetazoa" id="MESCA001242-RA">
    <property type="protein sequence ID" value="MESCA001242-PA"/>
    <property type="gene ID" value="MESCA001242"/>
</dbReference>
<feature type="compositionally biased region" description="Polar residues" evidence="1">
    <location>
        <begin position="1"/>
        <end position="17"/>
    </location>
</feature>
<sequence>MSNDLNSRLESTSNNDLKSIKSDKPTITDDELTTEWTPEIPFRNLNKLEENGLNRADSNLTETKPDQHLSILATAEEVYFS</sequence>
<dbReference type="HOGENOM" id="CLU_2576596_0_0_1"/>
<dbReference type="EMBL" id="CAQQ02159635">
    <property type="status" value="NOT_ANNOTATED_CDS"/>
    <property type="molecule type" value="Genomic_DNA"/>
</dbReference>
<organism evidence="2 3">
    <name type="scientific">Megaselia scalaris</name>
    <name type="common">Humpbacked fly</name>
    <name type="synonym">Phora scalaris</name>
    <dbReference type="NCBI Taxonomy" id="36166"/>
    <lineage>
        <taxon>Eukaryota</taxon>
        <taxon>Metazoa</taxon>
        <taxon>Ecdysozoa</taxon>
        <taxon>Arthropoda</taxon>
        <taxon>Hexapoda</taxon>
        <taxon>Insecta</taxon>
        <taxon>Pterygota</taxon>
        <taxon>Neoptera</taxon>
        <taxon>Endopterygota</taxon>
        <taxon>Diptera</taxon>
        <taxon>Brachycera</taxon>
        <taxon>Muscomorpha</taxon>
        <taxon>Platypezoidea</taxon>
        <taxon>Phoridae</taxon>
        <taxon>Megaseliini</taxon>
        <taxon>Megaselia</taxon>
    </lineage>
</organism>
<keyword evidence="3" id="KW-1185">Reference proteome</keyword>
<accession>T1GD61</accession>
<feature type="compositionally biased region" description="Basic and acidic residues" evidence="1">
    <location>
        <begin position="18"/>
        <end position="27"/>
    </location>
</feature>
<reference evidence="2" key="2">
    <citation type="submission" date="2015-06" db="UniProtKB">
        <authorList>
            <consortium name="EnsemblMetazoa"/>
        </authorList>
    </citation>
    <scope>IDENTIFICATION</scope>
</reference>
<evidence type="ECO:0000256" key="1">
    <source>
        <dbReference type="SAM" id="MobiDB-lite"/>
    </source>
</evidence>
<reference evidence="3" key="1">
    <citation type="submission" date="2013-02" db="EMBL/GenBank/DDBJ databases">
        <authorList>
            <person name="Hughes D."/>
        </authorList>
    </citation>
    <scope>NUCLEOTIDE SEQUENCE</scope>
    <source>
        <strain>Durham</strain>
        <strain evidence="3">NC isolate 2 -- Noor lab</strain>
    </source>
</reference>
<feature type="region of interest" description="Disordered" evidence="1">
    <location>
        <begin position="1"/>
        <end position="32"/>
    </location>
</feature>
<dbReference type="Proteomes" id="UP000015102">
    <property type="component" value="Unassembled WGS sequence"/>
</dbReference>
<dbReference type="STRING" id="36166.T1GD61"/>
<evidence type="ECO:0000313" key="2">
    <source>
        <dbReference type="EnsemblMetazoa" id="MESCA001242-PA"/>
    </source>
</evidence>
<dbReference type="AlphaFoldDB" id="T1GD61"/>
<evidence type="ECO:0000313" key="3">
    <source>
        <dbReference type="Proteomes" id="UP000015102"/>
    </source>
</evidence>